<dbReference type="GO" id="GO:0140625">
    <property type="term" value="F:opioid growth factor receptor activity"/>
    <property type="evidence" value="ECO:0007669"/>
    <property type="project" value="InterPro"/>
</dbReference>
<evidence type="ECO:0000256" key="2">
    <source>
        <dbReference type="SAM" id="MobiDB-lite"/>
    </source>
</evidence>
<dbReference type="GO" id="GO:0016020">
    <property type="term" value="C:membrane"/>
    <property type="evidence" value="ECO:0007669"/>
    <property type="project" value="InterPro"/>
</dbReference>
<evidence type="ECO:0000259" key="3">
    <source>
        <dbReference type="Pfam" id="PF04664"/>
    </source>
</evidence>
<feature type="domain" description="Opioid growth factor receptor (OGFr) conserved" evidence="3">
    <location>
        <begin position="34"/>
        <end position="156"/>
    </location>
</feature>
<comment type="caution">
    <text evidence="4">The sequence shown here is derived from an EMBL/GenBank/DDBJ whole genome shotgun (WGS) entry which is preliminary data.</text>
</comment>
<organism evidence="4 5">
    <name type="scientific">Neoarthrinium moseri</name>
    <dbReference type="NCBI Taxonomy" id="1658444"/>
    <lineage>
        <taxon>Eukaryota</taxon>
        <taxon>Fungi</taxon>
        <taxon>Dikarya</taxon>
        <taxon>Ascomycota</taxon>
        <taxon>Pezizomycotina</taxon>
        <taxon>Sordariomycetes</taxon>
        <taxon>Xylariomycetidae</taxon>
        <taxon>Amphisphaeriales</taxon>
        <taxon>Apiosporaceae</taxon>
        <taxon>Neoarthrinium</taxon>
    </lineage>
</organism>
<keyword evidence="5" id="KW-1185">Reference proteome</keyword>
<dbReference type="InterPro" id="IPR039574">
    <property type="entry name" value="OGFr"/>
</dbReference>
<dbReference type="AlphaFoldDB" id="A0A9P9WAN4"/>
<evidence type="ECO:0000256" key="1">
    <source>
        <dbReference type="ARBA" id="ARBA00010365"/>
    </source>
</evidence>
<dbReference type="PANTHER" id="PTHR14015">
    <property type="entry name" value="OPIOID GROWTH FACTOR RECEPTOR OGFR ZETA-TYPE OPIOID RECEPTOR"/>
    <property type="match status" value="1"/>
</dbReference>
<dbReference type="EMBL" id="JAFIMR010000054">
    <property type="protein sequence ID" value="KAI1854344.1"/>
    <property type="molecule type" value="Genomic_DNA"/>
</dbReference>
<protein>
    <recommendedName>
        <fullName evidence="3">Opioid growth factor receptor (OGFr) conserved domain-containing protein</fullName>
    </recommendedName>
</protein>
<dbReference type="InterPro" id="IPR006757">
    <property type="entry name" value="OGF_rcpt"/>
</dbReference>
<accession>A0A9P9WAN4</accession>
<evidence type="ECO:0000313" key="4">
    <source>
        <dbReference type="EMBL" id="KAI1854344.1"/>
    </source>
</evidence>
<proteinExistence type="inferred from homology"/>
<dbReference type="Proteomes" id="UP000829685">
    <property type="component" value="Unassembled WGS sequence"/>
</dbReference>
<feature type="compositionally biased region" description="Polar residues" evidence="2">
    <location>
        <begin position="222"/>
        <end position="239"/>
    </location>
</feature>
<sequence length="239" mass="27219">MSVPAAARLPSRPALRRLIEFYETKGPDNRGRLLEEILRWSDERLEFSHDYIQTLFPLPEGSMFANAPVVDEETFLYWRQSGEELSANMRRALEHMLSFYGFAIEWQDHEKGGSTAEVTVKAGGEANLARWVVHMDHNHLRITRIIRSLRVLGLTEEARAFYAALVWTCDTYGRIGSSSRKFWKRAIELPLHIAPDGTEVEWLEKYDGGEDTAENDIKSDGSESSVDQEGNTAAKQETN</sequence>
<reference evidence="4" key="1">
    <citation type="submission" date="2021-03" db="EMBL/GenBank/DDBJ databases">
        <title>Revisited historic fungal species revealed as producer of novel bioactive compounds through whole genome sequencing and comparative genomics.</title>
        <authorList>
            <person name="Vignolle G.A."/>
            <person name="Hochenegger N."/>
            <person name="Mach R.L."/>
            <person name="Mach-Aigner A.R."/>
            <person name="Javad Rahimi M."/>
            <person name="Salim K.A."/>
            <person name="Chan C.M."/>
            <person name="Lim L.B.L."/>
            <person name="Cai F."/>
            <person name="Druzhinina I.S."/>
            <person name="U'Ren J.M."/>
            <person name="Derntl C."/>
        </authorList>
    </citation>
    <scope>NUCLEOTIDE SEQUENCE</scope>
    <source>
        <strain evidence="4">TUCIM 5799</strain>
    </source>
</reference>
<dbReference type="PANTHER" id="PTHR14015:SF2">
    <property type="entry name" value="OPIOID GROWTH FACTOR RECEPTOR (OGFR) CONSERVED DOMAIN-CONTAINING PROTEIN"/>
    <property type="match status" value="1"/>
</dbReference>
<comment type="similarity">
    <text evidence="1">Belongs to the opioid growth factor receptor family.</text>
</comment>
<gene>
    <name evidence="4" type="ORF">JX265_012513</name>
</gene>
<dbReference type="Pfam" id="PF04664">
    <property type="entry name" value="OGFr_N"/>
    <property type="match status" value="1"/>
</dbReference>
<name>A0A9P9WAN4_9PEZI</name>
<evidence type="ECO:0000313" key="5">
    <source>
        <dbReference type="Proteomes" id="UP000829685"/>
    </source>
</evidence>
<feature type="region of interest" description="Disordered" evidence="2">
    <location>
        <begin position="205"/>
        <end position="239"/>
    </location>
</feature>